<gene>
    <name evidence="11" type="ORF">SLS58_010940</name>
</gene>
<dbReference type="Proteomes" id="UP001521184">
    <property type="component" value="Unassembled WGS sequence"/>
</dbReference>
<dbReference type="SUPFAM" id="SSF48264">
    <property type="entry name" value="Cytochrome P450"/>
    <property type="match status" value="1"/>
</dbReference>
<evidence type="ECO:0000256" key="8">
    <source>
        <dbReference type="RuleBase" id="RU000461"/>
    </source>
</evidence>
<keyword evidence="3 8" id="KW-0349">Heme</keyword>
<dbReference type="PANTHER" id="PTHR24287:SF1">
    <property type="entry name" value="P450, PUTATIVE (EUROFUNG)-RELATED"/>
    <property type="match status" value="1"/>
</dbReference>
<dbReference type="PRINTS" id="PR00464">
    <property type="entry name" value="EP450II"/>
</dbReference>
<sequence length="574" mass="64172">MQVGTFLALWAVAAFVLLKFITFAVSKERQARRCRELGCKPTVAANPGDLSLGISYLRQMLRSSELHRLPNYLVEHVSEISKREGRLVTTMQHVVFGERTFWTCEPRNIQAILATQFKDFELGLRRTGNFHPLLGDGIFASNGKKWEHSRGLLRPQFARGQISDLDLEEKHVQNMMKALPANAADRWTNITNIQTLFFRLTVDSSTEFLFGESIDSQLAAQGYPTNKTLPPECNERTFASAFDLSQWYLARAVRLGKLYWLGHTPAFKKECESVHAFVDYFVQMALDKNLAEAQQKEEKKSSSPSSPSSSSSSKKEKYIFLHALAAETTDPIELRNQLLNILLAGRDTTASLLSWLFLMLARHPSRYITLRRAILGAFGTYDAPKDITYASLKACAPLRHHLAETLRLFPVVPFNSRTAATDTTLPTGGGRDGRAPVFVPAGTEVEYNVYVMQRRKDLWGDDADAFRPERWEGRRAAAAAAGWEYLPFNGGPRVCIGQQFALTEAAYVVVRLLQRFDRIEGERLEVKHGLTLTDCPAGGVLVRLREAARRQGEEAVERGAGKVGGGKALGVLSF</sequence>
<evidence type="ECO:0008006" key="13">
    <source>
        <dbReference type="Google" id="ProtNLM"/>
    </source>
</evidence>
<feature type="chain" id="PRO_5045870930" description="Cytochrome P450" evidence="10">
    <location>
        <begin position="27"/>
        <end position="574"/>
    </location>
</feature>
<dbReference type="Gene3D" id="1.10.630.10">
    <property type="entry name" value="Cytochrome P450"/>
    <property type="match status" value="1"/>
</dbReference>
<evidence type="ECO:0000256" key="10">
    <source>
        <dbReference type="SAM" id="SignalP"/>
    </source>
</evidence>
<evidence type="ECO:0000256" key="6">
    <source>
        <dbReference type="ARBA" id="ARBA00023004"/>
    </source>
</evidence>
<dbReference type="PROSITE" id="PS00086">
    <property type="entry name" value="CYTOCHROME_P450"/>
    <property type="match status" value="1"/>
</dbReference>
<accession>A0ABR3T3P9</accession>
<evidence type="ECO:0000256" key="2">
    <source>
        <dbReference type="ARBA" id="ARBA00010617"/>
    </source>
</evidence>
<keyword evidence="6 8" id="KW-0408">Iron</keyword>
<evidence type="ECO:0000256" key="9">
    <source>
        <dbReference type="SAM" id="MobiDB-lite"/>
    </source>
</evidence>
<protein>
    <recommendedName>
        <fullName evidence="13">Cytochrome P450</fullName>
    </recommendedName>
</protein>
<comment type="cofactor">
    <cofactor evidence="1">
        <name>heme</name>
        <dbReference type="ChEBI" id="CHEBI:30413"/>
    </cofactor>
</comment>
<comment type="caution">
    <text evidence="11">The sequence shown here is derived from an EMBL/GenBank/DDBJ whole genome shotgun (WGS) entry which is preliminary data.</text>
</comment>
<dbReference type="InterPro" id="IPR002974">
    <property type="entry name" value="Cyt_P450_E_CYP52_ascomycetes"/>
</dbReference>
<evidence type="ECO:0000256" key="1">
    <source>
        <dbReference type="ARBA" id="ARBA00001971"/>
    </source>
</evidence>
<feature type="compositionally biased region" description="Low complexity" evidence="9">
    <location>
        <begin position="302"/>
        <end position="312"/>
    </location>
</feature>
<dbReference type="InterPro" id="IPR047146">
    <property type="entry name" value="Cyt_P450_E_CYP52_fungi"/>
</dbReference>
<feature type="region of interest" description="Disordered" evidence="9">
    <location>
        <begin position="293"/>
        <end position="313"/>
    </location>
</feature>
<dbReference type="Pfam" id="PF00067">
    <property type="entry name" value="p450"/>
    <property type="match status" value="1"/>
</dbReference>
<organism evidence="11 12">
    <name type="scientific">Diplodia intermedia</name>
    <dbReference type="NCBI Taxonomy" id="856260"/>
    <lineage>
        <taxon>Eukaryota</taxon>
        <taxon>Fungi</taxon>
        <taxon>Dikarya</taxon>
        <taxon>Ascomycota</taxon>
        <taxon>Pezizomycotina</taxon>
        <taxon>Dothideomycetes</taxon>
        <taxon>Dothideomycetes incertae sedis</taxon>
        <taxon>Botryosphaeriales</taxon>
        <taxon>Botryosphaeriaceae</taxon>
        <taxon>Diplodia</taxon>
    </lineage>
</organism>
<evidence type="ECO:0000256" key="7">
    <source>
        <dbReference type="ARBA" id="ARBA00023033"/>
    </source>
</evidence>
<comment type="similarity">
    <text evidence="2 8">Belongs to the cytochrome P450 family.</text>
</comment>
<proteinExistence type="inferred from homology"/>
<keyword evidence="7 8" id="KW-0503">Monooxygenase</keyword>
<dbReference type="InterPro" id="IPR017972">
    <property type="entry name" value="Cyt_P450_CS"/>
</dbReference>
<keyword evidence="10" id="KW-0732">Signal</keyword>
<dbReference type="EMBL" id="JAKEKT020000145">
    <property type="protein sequence ID" value="KAL1633751.1"/>
    <property type="molecule type" value="Genomic_DNA"/>
</dbReference>
<dbReference type="InterPro" id="IPR036396">
    <property type="entry name" value="Cyt_P450_sf"/>
</dbReference>
<dbReference type="InterPro" id="IPR002402">
    <property type="entry name" value="Cyt_P450_E_grp-II"/>
</dbReference>
<keyword evidence="5 8" id="KW-0560">Oxidoreductase</keyword>
<evidence type="ECO:0000313" key="12">
    <source>
        <dbReference type="Proteomes" id="UP001521184"/>
    </source>
</evidence>
<dbReference type="PRINTS" id="PR01239">
    <property type="entry name" value="EP450IICYP52"/>
</dbReference>
<dbReference type="PRINTS" id="PR00385">
    <property type="entry name" value="P450"/>
</dbReference>
<feature type="signal peptide" evidence="10">
    <location>
        <begin position="1"/>
        <end position="26"/>
    </location>
</feature>
<keyword evidence="12" id="KW-1185">Reference proteome</keyword>
<dbReference type="InterPro" id="IPR001128">
    <property type="entry name" value="Cyt_P450"/>
</dbReference>
<reference evidence="11 12" key="1">
    <citation type="journal article" date="2023" name="Plant Dis.">
        <title>First Report of Diplodia intermedia Causing Canker and Dieback Diseases on Apple Trees in Canada.</title>
        <authorList>
            <person name="Ellouze W."/>
            <person name="Ilyukhin E."/>
            <person name="Sulman M."/>
            <person name="Ali S."/>
        </authorList>
    </citation>
    <scope>NUCLEOTIDE SEQUENCE [LARGE SCALE GENOMIC DNA]</scope>
    <source>
        <strain evidence="11 12">M45-28</strain>
    </source>
</reference>
<evidence type="ECO:0000256" key="4">
    <source>
        <dbReference type="ARBA" id="ARBA00022723"/>
    </source>
</evidence>
<evidence type="ECO:0000313" key="11">
    <source>
        <dbReference type="EMBL" id="KAL1633751.1"/>
    </source>
</evidence>
<evidence type="ECO:0000256" key="3">
    <source>
        <dbReference type="ARBA" id="ARBA00022617"/>
    </source>
</evidence>
<keyword evidence="4 8" id="KW-0479">Metal-binding</keyword>
<dbReference type="PANTHER" id="PTHR24287">
    <property type="entry name" value="P450, PUTATIVE (EUROFUNG)-RELATED"/>
    <property type="match status" value="1"/>
</dbReference>
<evidence type="ECO:0000256" key="5">
    <source>
        <dbReference type="ARBA" id="ARBA00023002"/>
    </source>
</evidence>
<dbReference type="CDD" id="cd11063">
    <property type="entry name" value="CYP52"/>
    <property type="match status" value="1"/>
</dbReference>
<name>A0ABR3T3P9_9PEZI</name>